<dbReference type="OrthoDB" id="9815602at2"/>
<proteinExistence type="predicted"/>
<keyword evidence="4" id="KW-1185">Reference proteome</keyword>
<keyword evidence="1" id="KW-0732">Signal</keyword>
<dbReference type="PANTHER" id="PTHR31528:SF15">
    <property type="entry name" value="RIBOFLAVIN-BINDING PROTEIN RIBY"/>
    <property type="match status" value="1"/>
</dbReference>
<feature type="chain" id="PRO_5020366774" evidence="1">
    <location>
        <begin position="24"/>
        <end position="338"/>
    </location>
</feature>
<dbReference type="InterPro" id="IPR027939">
    <property type="entry name" value="NMT1/THI5"/>
</dbReference>
<evidence type="ECO:0000256" key="1">
    <source>
        <dbReference type="SAM" id="SignalP"/>
    </source>
</evidence>
<feature type="signal peptide" evidence="1">
    <location>
        <begin position="1"/>
        <end position="23"/>
    </location>
</feature>
<dbReference type="PANTHER" id="PTHR31528">
    <property type="entry name" value="4-AMINO-5-HYDROXYMETHYL-2-METHYLPYRIMIDINE PHOSPHATE SYNTHASE THI11-RELATED"/>
    <property type="match status" value="1"/>
</dbReference>
<dbReference type="InterPro" id="IPR015168">
    <property type="entry name" value="SsuA/THI5"/>
</dbReference>
<accession>A0A4R3LUP9</accession>
<organism evidence="3 4">
    <name type="scientific">Aquabacter spiritensis</name>
    <dbReference type="NCBI Taxonomy" id="933073"/>
    <lineage>
        <taxon>Bacteria</taxon>
        <taxon>Pseudomonadati</taxon>
        <taxon>Pseudomonadota</taxon>
        <taxon>Alphaproteobacteria</taxon>
        <taxon>Hyphomicrobiales</taxon>
        <taxon>Xanthobacteraceae</taxon>
        <taxon>Aquabacter</taxon>
    </lineage>
</organism>
<sequence>MRSWISAVAGAVALMGVAVPARADTDIKFALDWKFEGPSAPYFVAIDKGFYKAEGLNVTIDSGPGSVAGIARIAAGTYPLGFFDINSLVKFRDQNPDKGVKAVLMVYDKPPFAIVTLTKTGIAKPKDLEGKVLGAPAPDGAYAQWKAFVKENGIEAEKVKIENVGFPVREPMLADGKVDAITGFSFSSYFNLMQKGIKPDEIKVMLMADYGLVLYGNAVVVNETWAKANPKAVEGFVRATIKGIAYTVANPEDAIKSVMKRNETGDEKVELARLKMAIKDNIATEWVTANGIGGIDRDRMTKAIEQIAVTYDFKGPKPAAVDIFVSDYLPPAAERKLK</sequence>
<evidence type="ECO:0000259" key="2">
    <source>
        <dbReference type="Pfam" id="PF09084"/>
    </source>
</evidence>
<comment type="caution">
    <text evidence="3">The sequence shown here is derived from an EMBL/GenBank/DDBJ whole genome shotgun (WGS) entry which is preliminary data.</text>
</comment>
<reference evidence="3 4" key="1">
    <citation type="submission" date="2019-03" db="EMBL/GenBank/DDBJ databases">
        <title>Genomic Encyclopedia of Type Strains, Phase IV (KMG-IV): sequencing the most valuable type-strain genomes for metagenomic binning, comparative biology and taxonomic classification.</title>
        <authorList>
            <person name="Goeker M."/>
        </authorList>
    </citation>
    <scope>NUCLEOTIDE SEQUENCE [LARGE SCALE GENOMIC DNA]</scope>
    <source>
        <strain evidence="3 4">DSM 9035</strain>
    </source>
</reference>
<protein>
    <submittedName>
        <fullName evidence="3">NitT/TauT family transport system substrate-binding protein</fullName>
    </submittedName>
</protein>
<dbReference type="Pfam" id="PF09084">
    <property type="entry name" value="NMT1"/>
    <property type="match status" value="1"/>
</dbReference>
<dbReference type="AlphaFoldDB" id="A0A4R3LUP9"/>
<gene>
    <name evidence="3" type="ORF">EDC64_10760</name>
</gene>
<dbReference type="Gene3D" id="3.40.190.10">
    <property type="entry name" value="Periplasmic binding protein-like II"/>
    <property type="match status" value="2"/>
</dbReference>
<dbReference type="GO" id="GO:0009228">
    <property type="term" value="P:thiamine biosynthetic process"/>
    <property type="evidence" value="ECO:0007669"/>
    <property type="project" value="InterPro"/>
</dbReference>
<dbReference type="RefSeq" id="WP_132031739.1">
    <property type="nucleotide sequence ID" value="NZ_SMAI01000007.1"/>
</dbReference>
<dbReference type="EMBL" id="SMAI01000007">
    <property type="protein sequence ID" value="TCT04244.1"/>
    <property type="molecule type" value="Genomic_DNA"/>
</dbReference>
<dbReference type="SUPFAM" id="SSF53850">
    <property type="entry name" value="Periplasmic binding protein-like II"/>
    <property type="match status" value="1"/>
</dbReference>
<name>A0A4R3LUP9_9HYPH</name>
<evidence type="ECO:0000313" key="3">
    <source>
        <dbReference type="EMBL" id="TCT04244.1"/>
    </source>
</evidence>
<dbReference type="Proteomes" id="UP000294664">
    <property type="component" value="Unassembled WGS sequence"/>
</dbReference>
<feature type="domain" description="SsuA/THI5-like" evidence="2">
    <location>
        <begin position="40"/>
        <end position="254"/>
    </location>
</feature>
<evidence type="ECO:0000313" key="4">
    <source>
        <dbReference type="Proteomes" id="UP000294664"/>
    </source>
</evidence>